<proteinExistence type="predicted"/>
<reference evidence="6" key="1">
    <citation type="submission" date="2021-09" db="EMBL/GenBank/DDBJ databases">
        <authorList>
            <person name="Martin H S."/>
        </authorList>
    </citation>
    <scope>NUCLEOTIDE SEQUENCE</scope>
</reference>
<dbReference type="Pfam" id="PF13920">
    <property type="entry name" value="zf-C3HC4_3"/>
    <property type="match status" value="1"/>
</dbReference>
<dbReference type="GO" id="GO:0008270">
    <property type="term" value="F:zinc ion binding"/>
    <property type="evidence" value="ECO:0007669"/>
    <property type="project" value="UniProtKB-KW"/>
</dbReference>
<dbReference type="SUPFAM" id="SSF57850">
    <property type="entry name" value="RING/U-box"/>
    <property type="match status" value="1"/>
</dbReference>
<evidence type="ECO:0000256" key="1">
    <source>
        <dbReference type="ARBA" id="ARBA00022771"/>
    </source>
</evidence>
<keyword evidence="1 3" id="KW-0479">Metal-binding</keyword>
<name>A0A8J2W4I5_9NEOP</name>
<evidence type="ECO:0000313" key="7">
    <source>
        <dbReference type="Proteomes" id="UP000789524"/>
    </source>
</evidence>
<keyword evidence="4" id="KW-1133">Transmembrane helix</keyword>
<dbReference type="GO" id="GO:0016567">
    <property type="term" value="P:protein ubiquitination"/>
    <property type="evidence" value="ECO:0007669"/>
    <property type="project" value="TreeGrafter"/>
</dbReference>
<accession>A0A8J2W4I5</accession>
<dbReference type="PROSITE" id="PS50089">
    <property type="entry name" value="ZF_RING_2"/>
    <property type="match status" value="1"/>
</dbReference>
<keyword evidence="1 3" id="KW-0863">Zinc-finger</keyword>
<feature type="transmembrane region" description="Helical" evidence="4">
    <location>
        <begin position="12"/>
        <end position="33"/>
    </location>
</feature>
<feature type="domain" description="RING-type" evidence="5">
    <location>
        <begin position="272"/>
        <end position="311"/>
    </location>
</feature>
<dbReference type="AlphaFoldDB" id="A0A8J2W4I5"/>
<dbReference type="Gene3D" id="3.30.40.10">
    <property type="entry name" value="Zinc/RING finger domain, C3HC4 (zinc finger)"/>
    <property type="match status" value="1"/>
</dbReference>
<evidence type="ECO:0000256" key="4">
    <source>
        <dbReference type="SAM" id="Phobius"/>
    </source>
</evidence>
<evidence type="ECO:0000256" key="3">
    <source>
        <dbReference type="PROSITE-ProRule" id="PRU00175"/>
    </source>
</evidence>
<dbReference type="OrthoDB" id="1711136at2759"/>
<keyword evidence="4" id="KW-0812">Transmembrane</keyword>
<gene>
    <name evidence="6" type="ORF">DCHRY22_LOCUS12896</name>
</gene>
<dbReference type="GO" id="GO:0006511">
    <property type="term" value="P:ubiquitin-dependent protein catabolic process"/>
    <property type="evidence" value="ECO:0007669"/>
    <property type="project" value="TreeGrafter"/>
</dbReference>
<keyword evidence="4" id="KW-0472">Membrane</keyword>
<protein>
    <submittedName>
        <fullName evidence="6">(African queen) hypothetical protein</fullName>
    </submittedName>
</protein>
<keyword evidence="7" id="KW-1185">Reference proteome</keyword>
<organism evidence="6 7">
    <name type="scientific">Danaus chrysippus</name>
    <name type="common">African queen</name>
    <dbReference type="NCBI Taxonomy" id="151541"/>
    <lineage>
        <taxon>Eukaryota</taxon>
        <taxon>Metazoa</taxon>
        <taxon>Ecdysozoa</taxon>
        <taxon>Arthropoda</taxon>
        <taxon>Hexapoda</taxon>
        <taxon>Insecta</taxon>
        <taxon>Pterygota</taxon>
        <taxon>Neoptera</taxon>
        <taxon>Endopterygota</taxon>
        <taxon>Lepidoptera</taxon>
        <taxon>Glossata</taxon>
        <taxon>Ditrysia</taxon>
        <taxon>Papilionoidea</taxon>
        <taxon>Nymphalidae</taxon>
        <taxon>Danainae</taxon>
        <taxon>Danaini</taxon>
        <taxon>Danaina</taxon>
        <taxon>Danaus</taxon>
        <taxon>Anosia</taxon>
    </lineage>
</organism>
<dbReference type="PANTHER" id="PTHR22696">
    <property type="entry name" value="E3 UBIQUITIN-PROTEIN LIGASE RNF26"/>
    <property type="match status" value="1"/>
</dbReference>
<feature type="transmembrane region" description="Helical" evidence="4">
    <location>
        <begin position="40"/>
        <end position="56"/>
    </location>
</feature>
<keyword evidence="2" id="KW-0862">Zinc</keyword>
<dbReference type="EMBL" id="CAKASE010000078">
    <property type="protein sequence ID" value="CAG9578871.1"/>
    <property type="molecule type" value="Genomic_DNA"/>
</dbReference>
<evidence type="ECO:0000256" key="2">
    <source>
        <dbReference type="ARBA" id="ARBA00022833"/>
    </source>
</evidence>
<comment type="caution">
    <text evidence="6">The sequence shown here is derived from an EMBL/GenBank/DDBJ whole genome shotgun (WGS) entry which is preliminary data.</text>
</comment>
<dbReference type="GO" id="GO:0061630">
    <property type="term" value="F:ubiquitin protein ligase activity"/>
    <property type="evidence" value="ECO:0007669"/>
    <property type="project" value="TreeGrafter"/>
</dbReference>
<feature type="transmembrane region" description="Helical" evidence="4">
    <location>
        <begin position="129"/>
        <end position="151"/>
    </location>
</feature>
<evidence type="ECO:0000259" key="5">
    <source>
        <dbReference type="PROSITE" id="PS50089"/>
    </source>
</evidence>
<evidence type="ECO:0000313" key="6">
    <source>
        <dbReference type="EMBL" id="CAG9578871.1"/>
    </source>
</evidence>
<dbReference type="PANTHER" id="PTHR22696:SF1">
    <property type="entry name" value="E3 UBIQUITIN-PROTEIN LIGASE RNF26"/>
    <property type="match status" value="1"/>
</dbReference>
<dbReference type="Proteomes" id="UP000789524">
    <property type="component" value="Unassembled WGS sequence"/>
</dbReference>
<dbReference type="InterPro" id="IPR001841">
    <property type="entry name" value="Znf_RING"/>
</dbReference>
<sequence>MIVYLAQVVNLIASLIQNFIVLTSAVGQVIVVLITNISSIIIKSIGSVLLFFQIIYEDNKNIFTEQLPNMANEMFDAIYGQSSHLQNILLSSYEELIFKLSTILSSIKWTFGAVFIVCRDVLLILKKTLIFFGDTLWLLLTFVPVHLPLILKTFIVYVKDLVVSNVIDGYMELLRVTNFLSDVPLESFMGLITAIIITRSCIHFRSTIQYQITNVYWITLRKIMYLYYSIYNYFTDPEGRIISQLVGGQPIVSRDINVLDNPDDPNGADALCVICQERQKCVLTLPCRHVCLCTECCMRLYDYQRTCPVCRTFIYHSVTVYL</sequence>
<dbReference type="InterPro" id="IPR013083">
    <property type="entry name" value="Znf_RING/FYVE/PHD"/>
</dbReference>